<dbReference type="GO" id="GO:0008983">
    <property type="term" value="F:protein-glutamate O-methyltransferase activity"/>
    <property type="evidence" value="ECO:0007669"/>
    <property type="project" value="UniProtKB-EC"/>
</dbReference>
<dbReference type="InterPro" id="IPR013767">
    <property type="entry name" value="PAS_fold"/>
</dbReference>
<evidence type="ECO:0000256" key="6">
    <source>
        <dbReference type="SAM" id="Coils"/>
    </source>
</evidence>
<gene>
    <name evidence="10" type="ORF">GIS00_11885</name>
</gene>
<dbReference type="InterPro" id="IPR022641">
    <property type="entry name" value="CheR_N"/>
</dbReference>
<dbReference type="GO" id="GO:0032259">
    <property type="term" value="P:methylation"/>
    <property type="evidence" value="ECO:0007669"/>
    <property type="project" value="UniProtKB-KW"/>
</dbReference>
<dbReference type="InterPro" id="IPR029063">
    <property type="entry name" value="SAM-dependent_MTases_sf"/>
</dbReference>
<dbReference type="Pfam" id="PF03705">
    <property type="entry name" value="CheR_N"/>
    <property type="match status" value="1"/>
</dbReference>
<dbReference type="Proteomes" id="UP000460221">
    <property type="component" value="Unassembled WGS sequence"/>
</dbReference>
<dbReference type="SUPFAM" id="SSF90257">
    <property type="entry name" value="Myosin rod fragments"/>
    <property type="match status" value="1"/>
</dbReference>
<dbReference type="PANTHER" id="PTHR24422">
    <property type="entry name" value="CHEMOTAXIS PROTEIN METHYLTRANSFERASE"/>
    <property type="match status" value="1"/>
</dbReference>
<dbReference type="InterPro" id="IPR000014">
    <property type="entry name" value="PAS"/>
</dbReference>
<dbReference type="Gene3D" id="3.40.50.150">
    <property type="entry name" value="Vaccinia Virus protein VP39"/>
    <property type="match status" value="1"/>
</dbReference>
<evidence type="ECO:0000259" key="9">
    <source>
        <dbReference type="PROSITE" id="PS50123"/>
    </source>
</evidence>
<dbReference type="Gene3D" id="1.10.155.10">
    <property type="entry name" value="Chemotaxis receptor methyltransferase CheR, N-terminal domain"/>
    <property type="match status" value="1"/>
</dbReference>
<dbReference type="CDD" id="cd00130">
    <property type="entry name" value="PAS"/>
    <property type="match status" value="2"/>
</dbReference>
<keyword evidence="4" id="KW-0808">Transferase</keyword>
<evidence type="ECO:0000256" key="7">
    <source>
        <dbReference type="SAM" id="MobiDB-lite"/>
    </source>
</evidence>
<feature type="region of interest" description="Disordered" evidence="7">
    <location>
        <begin position="1"/>
        <end position="31"/>
    </location>
</feature>
<evidence type="ECO:0000256" key="2">
    <source>
        <dbReference type="ARBA" id="ARBA00012534"/>
    </source>
</evidence>
<evidence type="ECO:0000256" key="1">
    <source>
        <dbReference type="ARBA" id="ARBA00001541"/>
    </source>
</evidence>
<dbReference type="RefSeq" id="WP_154768680.1">
    <property type="nucleotide sequence ID" value="NZ_WLYK01000004.1"/>
</dbReference>
<evidence type="ECO:0000313" key="10">
    <source>
        <dbReference type="EMBL" id="MTD14643.1"/>
    </source>
</evidence>
<dbReference type="InterPro" id="IPR035965">
    <property type="entry name" value="PAS-like_dom_sf"/>
</dbReference>
<dbReference type="InterPro" id="IPR050903">
    <property type="entry name" value="Bact_Chemotaxis_MeTrfase"/>
</dbReference>
<dbReference type="PRINTS" id="PR00996">
    <property type="entry name" value="CHERMTFRASE"/>
</dbReference>
<dbReference type="GO" id="GO:0006355">
    <property type="term" value="P:regulation of DNA-templated transcription"/>
    <property type="evidence" value="ECO:0007669"/>
    <property type="project" value="InterPro"/>
</dbReference>
<dbReference type="NCBIfam" id="TIGR00229">
    <property type="entry name" value="sensory_box"/>
    <property type="match status" value="1"/>
</dbReference>
<dbReference type="Gene3D" id="1.20.1480.30">
    <property type="entry name" value="Designed four-helix bundle protein"/>
    <property type="match status" value="1"/>
</dbReference>
<accession>A0A7K1FN39</accession>
<proteinExistence type="predicted"/>
<dbReference type="SMART" id="SM00091">
    <property type="entry name" value="PAS"/>
    <property type="match status" value="2"/>
</dbReference>
<dbReference type="PANTHER" id="PTHR24422:SF10">
    <property type="entry name" value="CHEMOTAXIS PROTEIN METHYLTRANSFERASE 2"/>
    <property type="match status" value="1"/>
</dbReference>
<reference evidence="10 11" key="1">
    <citation type="submission" date="2019-11" db="EMBL/GenBank/DDBJ databases">
        <authorList>
            <person name="Jiang L.-Q."/>
        </authorList>
    </citation>
    <scope>NUCLEOTIDE SEQUENCE [LARGE SCALE GENOMIC DNA]</scope>
    <source>
        <strain evidence="10 11">YIM 132087</strain>
    </source>
</reference>
<dbReference type="CDD" id="cd02440">
    <property type="entry name" value="AdoMet_MTases"/>
    <property type="match status" value="1"/>
</dbReference>
<comment type="caution">
    <text evidence="10">The sequence shown here is derived from an EMBL/GenBank/DDBJ whole genome shotgun (WGS) entry which is preliminary data.</text>
</comment>
<evidence type="ECO:0000256" key="4">
    <source>
        <dbReference type="ARBA" id="ARBA00022679"/>
    </source>
</evidence>
<evidence type="ECO:0000313" key="11">
    <source>
        <dbReference type="Proteomes" id="UP000460221"/>
    </source>
</evidence>
<keyword evidence="5" id="KW-0949">S-adenosyl-L-methionine</keyword>
<dbReference type="InterPro" id="IPR022642">
    <property type="entry name" value="CheR_C"/>
</dbReference>
<evidence type="ECO:0000256" key="5">
    <source>
        <dbReference type="ARBA" id="ARBA00022691"/>
    </source>
</evidence>
<keyword evidence="3" id="KW-0489">Methyltransferase</keyword>
<evidence type="ECO:0000259" key="8">
    <source>
        <dbReference type="PROSITE" id="PS50112"/>
    </source>
</evidence>
<dbReference type="Pfam" id="PF13596">
    <property type="entry name" value="PAS_10"/>
    <property type="match status" value="1"/>
</dbReference>
<dbReference type="PROSITE" id="PS50112">
    <property type="entry name" value="PAS"/>
    <property type="match status" value="1"/>
</dbReference>
<dbReference type="EC" id="2.1.1.80" evidence="2"/>
<dbReference type="AlphaFoldDB" id="A0A7K1FN39"/>
<dbReference type="PROSITE" id="PS50123">
    <property type="entry name" value="CHER"/>
    <property type="match status" value="1"/>
</dbReference>
<sequence length="643" mass="72637">MAEEPTEKSGASPRDPVVPRVPESRSEPSDPAFEGLLQYLKESRAFDFTGYKRASLKRRVQHHMRSVGLSTWEEYHDHLQVHPEEFTTLFNTILINVTSFFRDREAWDLLADHILPGVLAGIGDNEPIRIWSAGCATGQEAYSLAMMLAARLGTDNFRGRVKIYATDVDEEALAVARQAVYTDKEVADLPEGYLQTYFEPAGGGRWIFHRDLRRSVIFGRNDLVQDAPISRIDLLACRNALMYFNAETQSRIVSRLGFALKPNGVLFLGKAEMLLNHTATFEPIDLKRRFFRKAVRSAVENISHPHPGPAPSGDAPFTDVQHLRNEAFLASPVAQIVLNTDNELAMVNHRAATLLSLSERDVGRPFHELEVSYRPTELRAQLAAVQDTRMPVWLHDLEWNRTPNEALTLDVQLVPMIDGRSRLLGVTVLFTDVTRFRQLQRELESTNRQLETAYEELQSTNEELETTNEELQSTVEELETTNEELQSTNEELETMNEELQSMNDELQVTNEELRDRTNEISSLNHFMEAILGSLRAGVVVVNRDMIVQVWNRQAEDLWGLREQETVGTHFLNLDSGLPVEQLKTIIREVISETRESAQIVVSAINRRGRPIELQITATPLLSGGPHPGGALLMMETTEEQGPG</sequence>
<dbReference type="Pfam" id="PF01739">
    <property type="entry name" value="CheR"/>
    <property type="match status" value="1"/>
</dbReference>
<dbReference type="InterPro" id="IPR036804">
    <property type="entry name" value="CheR_N_sf"/>
</dbReference>
<dbReference type="Gene3D" id="3.30.450.20">
    <property type="entry name" value="PAS domain"/>
    <property type="match status" value="2"/>
</dbReference>
<protein>
    <recommendedName>
        <fullName evidence="2">protein-glutamate O-methyltransferase</fullName>
        <ecNumber evidence="2">2.1.1.80</ecNumber>
    </recommendedName>
</protein>
<keyword evidence="11" id="KW-1185">Reference proteome</keyword>
<comment type="catalytic activity">
    <reaction evidence="1">
        <text>L-glutamyl-[protein] + S-adenosyl-L-methionine = [protein]-L-glutamate 5-O-methyl ester + S-adenosyl-L-homocysteine</text>
        <dbReference type="Rhea" id="RHEA:24452"/>
        <dbReference type="Rhea" id="RHEA-COMP:10208"/>
        <dbReference type="Rhea" id="RHEA-COMP:10311"/>
        <dbReference type="ChEBI" id="CHEBI:29973"/>
        <dbReference type="ChEBI" id="CHEBI:57856"/>
        <dbReference type="ChEBI" id="CHEBI:59789"/>
        <dbReference type="ChEBI" id="CHEBI:82795"/>
        <dbReference type="EC" id="2.1.1.80"/>
    </reaction>
</comment>
<dbReference type="SMART" id="SM00138">
    <property type="entry name" value="MeTrc"/>
    <property type="match status" value="1"/>
</dbReference>
<dbReference type="InterPro" id="IPR000780">
    <property type="entry name" value="CheR_MeTrfase"/>
</dbReference>
<feature type="domain" description="PAS" evidence="8">
    <location>
        <begin position="523"/>
        <end position="593"/>
    </location>
</feature>
<dbReference type="SUPFAM" id="SSF47757">
    <property type="entry name" value="Chemotaxis receptor methyltransferase CheR, N-terminal domain"/>
    <property type="match status" value="1"/>
</dbReference>
<name>A0A7K1FN39_9ACTN</name>
<organism evidence="10 11">
    <name type="scientific">Nakamurella alba</name>
    <dbReference type="NCBI Taxonomy" id="2665158"/>
    <lineage>
        <taxon>Bacteria</taxon>
        <taxon>Bacillati</taxon>
        <taxon>Actinomycetota</taxon>
        <taxon>Actinomycetes</taxon>
        <taxon>Nakamurellales</taxon>
        <taxon>Nakamurellaceae</taxon>
        <taxon>Nakamurella</taxon>
    </lineage>
</organism>
<evidence type="ECO:0000256" key="3">
    <source>
        <dbReference type="ARBA" id="ARBA00022603"/>
    </source>
</evidence>
<feature type="coiled-coil region" evidence="6">
    <location>
        <begin position="436"/>
        <end position="519"/>
    </location>
</feature>
<dbReference type="EMBL" id="WLYK01000004">
    <property type="protein sequence ID" value="MTD14643.1"/>
    <property type="molecule type" value="Genomic_DNA"/>
</dbReference>
<keyword evidence="6" id="KW-0175">Coiled coil</keyword>
<dbReference type="Pfam" id="PF00989">
    <property type="entry name" value="PAS"/>
    <property type="match status" value="1"/>
</dbReference>
<feature type="domain" description="CheR-type methyltransferase" evidence="9">
    <location>
        <begin position="21"/>
        <end position="297"/>
    </location>
</feature>
<dbReference type="SUPFAM" id="SSF53335">
    <property type="entry name" value="S-adenosyl-L-methionine-dependent methyltransferases"/>
    <property type="match status" value="1"/>
</dbReference>
<dbReference type="SUPFAM" id="SSF55785">
    <property type="entry name" value="PYP-like sensor domain (PAS domain)"/>
    <property type="match status" value="2"/>
</dbReference>